<dbReference type="EMBL" id="JPQU01000027">
    <property type="protein sequence ID" value="KFE56481.1"/>
    <property type="molecule type" value="Genomic_DNA"/>
</dbReference>
<reference evidence="1 2" key="1">
    <citation type="submission" date="2014-07" db="EMBL/GenBank/DDBJ databases">
        <title>Draft Genome Sequences of Environmental Pseudomonas syringae strains.</title>
        <authorList>
            <person name="Baltrus D.A."/>
            <person name="Berge O."/>
            <person name="Morris C."/>
        </authorList>
    </citation>
    <scope>NUCLEOTIDE SEQUENCE [LARGE SCALE GENOMIC DNA]</scope>
    <source>
        <strain evidence="1 2">GAW0119</strain>
    </source>
</reference>
<dbReference type="Proteomes" id="UP000028631">
    <property type="component" value="Unassembled WGS sequence"/>
</dbReference>
<proteinExistence type="predicted"/>
<dbReference type="PATRIC" id="fig|317.175.peg.1909"/>
<keyword evidence="2" id="KW-1185">Reference proteome</keyword>
<evidence type="ECO:0000313" key="2">
    <source>
        <dbReference type="Proteomes" id="UP000028631"/>
    </source>
</evidence>
<evidence type="ECO:0008006" key="3">
    <source>
        <dbReference type="Google" id="ProtNLM"/>
    </source>
</evidence>
<sequence>MSYDLLSVPDGYRTEVALVVAPYVDAVFLNHLATKLKPGRFCLLVDDGIQLEALLKIHDCQRKGLKIEIRVARSVGLMHMKAFYFEFVRKGAPRRRRRRLLFGSANATNAAFSGGINAELIAESELKINEDSEVAAYFSHILSTFDSPEVQSVSGLSTWMSQLPFIRFPALRSARPGELPSGFDAWLQQGMLAAQYRNAPQFATLNIQLKKSLPQDLVARIFARSSFTEKGERNVVRYSYLNGPDTQEAQAAEGEQPRWKSRLAVWTHLGDWISNDCHRKRSKIMKSKAFAARNRNISRILENGCDEKWIESRIEQLLARLNQVWRELEAAGVAPEQYIEGWNGKVNPTSYRLRFLKKLDQDFQLARDGDFKSRYVNGYEFPAMPRFRQDTMAWEAFVRSWCESIAVETAKNRTLSLVGKRIKDVMKYLQKDLSELSWSEIAELLRQYWETEWEGEGISLGDWIMGYHENLGVEFEF</sequence>
<protein>
    <recommendedName>
        <fullName evidence="3">Phospholipase D-like domain-containing protein</fullName>
    </recommendedName>
</protein>
<organism evidence="1 2">
    <name type="scientific">Pseudomonas syringae</name>
    <dbReference type="NCBI Taxonomy" id="317"/>
    <lineage>
        <taxon>Bacteria</taxon>
        <taxon>Pseudomonadati</taxon>
        <taxon>Pseudomonadota</taxon>
        <taxon>Gammaproteobacteria</taxon>
        <taxon>Pseudomonadales</taxon>
        <taxon>Pseudomonadaceae</taxon>
        <taxon>Pseudomonas</taxon>
    </lineage>
</organism>
<dbReference type="RefSeq" id="WP_032627738.1">
    <property type="nucleotide sequence ID" value="NZ_JPQU01000027.1"/>
</dbReference>
<dbReference type="AlphaFoldDB" id="A0A085VM18"/>
<dbReference type="Gene3D" id="3.30.870.10">
    <property type="entry name" value="Endonuclease Chain A"/>
    <property type="match status" value="1"/>
</dbReference>
<name>A0A085VM18_PSESX</name>
<accession>A0A085VM18</accession>
<dbReference type="OrthoDB" id="6976230at2"/>
<gene>
    <name evidence="1" type="ORF">IV01_09200</name>
</gene>
<evidence type="ECO:0000313" key="1">
    <source>
        <dbReference type="EMBL" id="KFE56481.1"/>
    </source>
</evidence>
<comment type="caution">
    <text evidence="1">The sequence shown here is derived from an EMBL/GenBank/DDBJ whole genome shotgun (WGS) entry which is preliminary data.</text>
</comment>